<dbReference type="PANTHER" id="PTHR31065:SF52">
    <property type="entry name" value="B BOX-TYPE DOMAIN-CONTAINING PROTEIN"/>
    <property type="match status" value="1"/>
</dbReference>
<sequence length="275" mass="30599">MKGNGKRKLWYWLRNSSLFETGRVAHAKNKITGTATGGGASSIPHWLGILLGENFFDPCLVHQSEKKNEKNIFCLNCCTTICPHCLPVHRPHRRLQIRRYVYQDVIRLNDAQKLLNCSLVQPYTTNSAKVVFLNERPISRPFKGSGNLCINCDRSLQDPFLFCSLSCKVNHLKTAKHGGKKLDQSDRQMTPDSVLDSPVSKSVGSSTCTSNGGSAINYCKSSLLACTATTELVNKIKKKRSSHISMRRISCRQEAVAAAESISRRKGVPHRSPLN</sequence>
<keyword evidence="1" id="KW-0479">Metal-binding</keyword>
<name>A0A1R3G2X6_9ROSI</name>
<dbReference type="SUPFAM" id="SSF57845">
    <property type="entry name" value="B-box zinc-binding domain"/>
    <property type="match status" value="1"/>
</dbReference>
<feature type="compositionally biased region" description="Polar residues" evidence="2">
    <location>
        <begin position="199"/>
        <end position="209"/>
    </location>
</feature>
<dbReference type="OrthoDB" id="1908108at2759"/>
<reference evidence="5" key="1">
    <citation type="submission" date="2013-09" db="EMBL/GenBank/DDBJ databases">
        <title>Corchorus olitorius genome sequencing.</title>
        <authorList>
            <person name="Alam M."/>
            <person name="Haque M.S."/>
            <person name="Islam M.S."/>
            <person name="Emdad E.M."/>
            <person name="Islam M.M."/>
            <person name="Ahmed B."/>
            <person name="Halim A."/>
            <person name="Hossen Q.M.M."/>
            <person name="Hossain M.Z."/>
            <person name="Ahmed R."/>
            <person name="Khan M.M."/>
            <person name="Islam R."/>
            <person name="Rashid M.M."/>
            <person name="Khan S.A."/>
            <person name="Rahman M.S."/>
            <person name="Alam M."/>
            <person name="Yahiya A.S."/>
            <person name="Khan M.S."/>
            <person name="Azam M.S."/>
            <person name="Haque T."/>
            <person name="Lashkar M.Z.H."/>
            <person name="Akhand A.I."/>
            <person name="Morshed G."/>
            <person name="Roy S."/>
            <person name="Uddin K.S."/>
            <person name="Rabeya T."/>
            <person name="Hossain A.S."/>
            <person name="Chowdhury A."/>
            <person name="Snigdha A.R."/>
            <person name="Mortoza M.S."/>
            <person name="Matin S.A."/>
            <person name="Hoque S.M.E."/>
            <person name="Islam M.K."/>
            <person name="Roy D.K."/>
            <person name="Haider R."/>
            <person name="Moosa M.M."/>
            <person name="Elias S.M."/>
            <person name="Hasan A.M."/>
            <person name="Jahan S."/>
            <person name="Shafiuddin M."/>
            <person name="Mahmood N."/>
            <person name="Shommy N.S."/>
        </authorList>
    </citation>
    <scope>NUCLEOTIDE SEQUENCE [LARGE SCALE GENOMIC DNA]</scope>
    <source>
        <strain evidence="5">cv. O-4</strain>
    </source>
</reference>
<evidence type="ECO:0000313" key="4">
    <source>
        <dbReference type="EMBL" id="OMO52423.1"/>
    </source>
</evidence>
<evidence type="ECO:0000313" key="5">
    <source>
        <dbReference type="Proteomes" id="UP000187203"/>
    </source>
</evidence>
<evidence type="ECO:0000259" key="3">
    <source>
        <dbReference type="PROSITE" id="PS50119"/>
    </source>
</evidence>
<dbReference type="Pfam" id="PF04640">
    <property type="entry name" value="PLATZ"/>
    <property type="match status" value="1"/>
</dbReference>
<organism evidence="4 5">
    <name type="scientific">Corchorus olitorius</name>
    <dbReference type="NCBI Taxonomy" id="93759"/>
    <lineage>
        <taxon>Eukaryota</taxon>
        <taxon>Viridiplantae</taxon>
        <taxon>Streptophyta</taxon>
        <taxon>Embryophyta</taxon>
        <taxon>Tracheophyta</taxon>
        <taxon>Spermatophyta</taxon>
        <taxon>Magnoliopsida</taxon>
        <taxon>eudicotyledons</taxon>
        <taxon>Gunneridae</taxon>
        <taxon>Pentapetalae</taxon>
        <taxon>rosids</taxon>
        <taxon>malvids</taxon>
        <taxon>Malvales</taxon>
        <taxon>Malvaceae</taxon>
        <taxon>Grewioideae</taxon>
        <taxon>Apeibeae</taxon>
        <taxon>Corchorus</taxon>
    </lineage>
</organism>
<dbReference type="STRING" id="93759.A0A1R3G2X6"/>
<keyword evidence="1" id="KW-0863">Zinc-finger</keyword>
<comment type="caution">
    <text evidence="4">The sequence shown here is derived from an EMBL/GenBank/DDBJ whole genome shotgun (WGS) entry which is preliminary data.</text>
</comment>
<feature type="domain" description="B box-type" evidence="3">
    <location>
        <begin position="59"/>
        <end position="97"/>
    </location>
</feature>
<evidence type="ECO:0000256" key="2">
    <source>
        <dbReference type="SAM" id="MobiDB-lite"/>
    </source>
</evidence>
<dbReference type="InterPro" id="IPR006734">
    <property type="entry name" value="PLATZ"/>
</dbReference>
<dbReference type="PANTHER" id="PTHR31065">
    <property type="entry name" value="PLATZ TRANSCRIPTION FACTOR FAMILY PROTEIN"/>
    <property type="match status" value="1"/>
</dbReference>
<dbReference type="AlphaFoldDB" id="A0A1R3G2X6"/>
<keyword evidence="1" id="KW-0862">Zinc</keyword>
<dbReference type="PROSITE" id="PS50119">
    <property type="entry name" value="ZF_BBOX"/>
    <property type="match status" value="1"/>
</dbReference>
<dbReference type="GO" id="GO:0008270">
    <property type="term" value="F:zinc ion binding"/>
    <property type="evidence" value="ECO:0007669"/>
    <property type="project" value="UniProtKB-KW"/>
</dbReference>
<feature type="region of interest" description="Disordered" evidence="2">
    <location>
        <begin position="178"/>
        <end position="209"/>
    </location>
</feature>
<gene>
    <name evidence="4" type="ORF">COLO4_37208</name>
</gene>
<proteinExistence type="predicted"/>
<dbReference type="InterPro" id="IPR000315">
    <property type="entry name" value="Znf_B-box"/>
</dbReference>
<evidence type="ECO:0000256" key="1">
    <source>
        <dbReference type="PROSITE-ProRule" id="PRU00024"/>
    </source>
</evidence>
<protein>
    <recommendedName>
        <fullName evidence="3">B box-type domain-containing protein</fullName>
    </recommendedName>
</protein>
<dbReference type="EMBL" id="AWUE01023859">
    <property type="protein sequence ID" value="OMO52423.1"/>
    <property type="molecule type" value="Genomic_DNA"/>
</dbReference>
<dbReference type="Proteomes" id="UP000187203">
    <property type="component" value="Unassembled WGS sequence"/>
</dbReference>
<keyword evidence="5" id="KW-1185">Reference proteome</keyword>
<accession>A0A1R3G2X6</accession>